<evidence type="ECO:0000313" key="14">
    <source>
        <dbReference type="RefSeq" id="XP_026683674.1"/>
    </source>
</evidence>
<dbReference type="GO" id="GO:0005868">
    <property type="term" value="C:cytoplasmic dynein complex"/>
    <property type="evidence" value="ECO:0007669"/>
    <property type="project" value="TreeGrafter"/>
</dbReference>
<feature type="region of interest" description="Disordered" evidence="11">
    <location>
        <begin position="104"/>
        <end position="146"/>
    </location>
</feature>
<organism evidence="12 14">
    <name type="scientific">Diaphorina citri</name>
    <name type="common">Asian citrus psyllid</name>
    <dbReference type="NCBI Taxonomy" id="121845"/>
    <lineage>
        <taxon>Eukaryota</taxon>
        <taxon>Metazoa</taxon>
        <taxon>Ecdysozoa</taxon>
        <taxon>Arthropoda</taxon>
        <taxon>Hexapoda</taxon>
        <taxon>Insecta</taxon>
        <taxon>Pterygota</taxon>
        <taxon>Neoptera</taxon>
        <taxon>Paraneoptera</taxon>
        <taxon>Hemiptera</taxon>
        <taxon>Sternorrhyncha</taxon>
        <taxon>Psylloidea</taxon>
        <taxon>Psyllidae</taxon>
        <taxon>Diaphorininae</taxon>
        <taxon>Diaphorina</taxon>
    </lineage>
</organism>
<dbReference type="RefSeq" id="XP_026683674.1">
    <property type="nucleotide sequence ID" value="XM_026827873.1"/>
</dbReference>
<keyword evidence="9" id="KW-0539">Nucleus</keyword>
<evidence type="ECO:0000256" key="5">
    <source>
        <dbReference type="ARBA" id="ARBA00022701"/>
    </source>
</evidence>
<dbReference type="FunFam" id="3.30.740.10:FF:000005">
    <property type="entry name" value="Dynein light chain"/>
    <property type="match status" value="1"/>
</dbReference>
<keyword evidence="5 10" id="KW-0493">Microtubule</keyword>
<proteinExistence type="inferred from homology"/>
<dbReference type="KEGG" id="dci:103515069"/>
<keyword evidence="3" id="KW-0813">Transport</keyword>
<name>A0A3Q0J5A9_DIACI</name>
<evidence type="ECO:0000256" key="2">
    <source>
        <dbReference type="ARBA" id="ARBA00004245"/>
    </source>
</evidence>
<dbReference type="SMART" id="SM01375">
    <property type="entry name" value="Dynein_light"/>
    <property type="match status" value="1"/>
</dbReference>
<dbReference type="STRING" id="121845.A0A3Q0J5A9"/>
<keyword evidence="4 10" id="KW-0963">Cytoplasm</keyword>
<dbReference type="GO" id="GO:0045505">
    <property type="term" value="F:dynein intermediate chain binding"/>
    <property type="evidence" value="ECO:0007669"/>
    <property type="project" value="TreeGrafter"/>
</dbReference>
<keyword evidence="10" id="KW-0243">Dynein</keyword>
<reference evidence="13 14" key="1">
    <citation type="submission" date="2025-04" db="UniProtKB">
        <authorList>
            <consortium name="RefSeq"/>
        </authorList>
    </citation>
    <scope>IDENTIFICATION</scope>
</reference>
<sequence length="146" mass="17008">MTDLPVAIKKVDMTKKMQTYVIRAAKVAFEKCTSQEEIAAYLKNRFNRRFEPMWTCIVGTNFGAYVSYESRRFIYFYLGQTGVLLFRNGSILHDIQMYLKSSAEAKAKGPRKRKLRPDCKFALAGGPKKEKDEKKEDEEEEEEEKE</sequence>
<dbReference type="PANTHER" id="PTHR11886">
    <property type="entry name" value="DYNEIN LIGHT CHAIN"/>
    <property type="match status" value="1"/>
</dbReference>
<accession>A0A3Q0J5A9</accession>
<evidence type="ECO:0000256" key="4">
    <source>
        <dbReference type="ARBA" id="ARBA00022490"/>
    </source>
</evidence>
<dbReference type="GO" id="GO:0005634">
    <property type="term" value="C:nucleus"/>
    <property type="evidence" value="ECO:0007669"/>
    <property type="project" value="UniProtKB-SubCell"/>
</dbReference>
<evidence type="ECO:0000256" key="1">
    <source>
        <dbReference type="ARBA" id="ARBA00004123"/>
    </source>
</evidence>
<dbReference type="Gene3D" id="3.30.740.10">
    <property type="entry name" value="Protein Inhibitor Of Neuronal Nitric Oxide Synthase"/>
    <property type="match status" value="1"/>
</dbReference>
<dbReference type="PaxDb" id="121845-A0A3Q0J5A9"/>
<evidence type="ECO:0000313" key="13">
    <source>
        <dbReference type="RefSeq" id="XP_026683673.1"/>
    </source>
</evidence>
<protein>
    <recommendedName>
        <fullName evidence="10">Dynein light chain</fullName>
    </recommendedName>
</protein>
<evidence type="ECO:0000256" key="8">
    <source>
        <dbReference type="ARBA" id="ARBA00023212"/>
    </source>
</evidence>
<dbReference type="RefSeq" id="XP_026683673.1">
    <property type="nucleotide sequence ID" value="XM_026827872.1"/>
</dbReference>
<gene>
    <name evidence="13 14" type="primary">LOC103515069</name>
</gene>
<dbReference type="InterPro" id="IPR037177">
    <property type="entry name" value="DLC_sf"/>
</dbReference>
<dbReference type="GO" id="GO:0005874">
    <property type="term" value="C:microtubule"/>
    <property type="evidence" value="ECO:0007669"/>
    <property type="project" value="UniProtKB-KW"/>
</dbReference>
<evidence type="ECO:0000256" key="9">
    <source>
        <dbReference type="ARBA" id="ARBA00023242"/>
    </source>
</evidence>
<comment type="similarity">
    <text evidence="10">Belongs to the dynein light chain family.</text>
</comment>
<keyword evidence="8 10" id="KW-0206">Cytoskeleton</keyword>
<evidence type="ECO:0000256" key="11">
    <source>
        <dbReference type="SAM" id="MobiDB-lite"/>
    </source>
</evidence>
<dbReference type="GO" id="GO:0015031">
    <property type="term" value="P:protein transport"/>
    <property type="evidence" value="ECO:0007669"/>
    <property type="project" value="UniProtKB-KW"/>
</dbReference>
<evidence type="ECO:0000256" key="3">
    <source>
        <dbReference type="ARBA" id="ARBA00022448"/>
    </source>
</evidence>
<keyword evidence="7" id="KW-0653">Protein transport</keyword>
<feature type="compositionally biased region" description="Acidic residues" evidence="11">
    <location>
        <begin position="135"/>
        <end position="146"/>
    </location>
</feature>
<comment type="subcellular location">
    <subcellularLocation>
        <location evidence="2 10">Cytoplasm</location>
        <location evidence="2 10">Cytoskeleton</location>
    </subcellularLocation>
    <subcellularLocation>
        <location evidence="1">Nucleus</location>
    </subcellularLocation>
</comment>
<dbReference type="Pfam" id="PF01221">
    <property type="entry name" value="Dynein_light"/>
    <property type="match status" value="1"/>
</dbReference>
<dbReference type="GeneID" id="103515069"/>
<dbReference type="GO" id="GO:0007017">
    <property type="term" value="P:microtubule-based process"/>
    <property type="evidence" value="ECO:0007669"/>
    <property type="project" value="InterPro"/>
</dbReference>
<evidence type="ECO:0000313" key="12">
    <source>
        <dbReference type="Proteomes" id="UP000079169"/>
    </source>
</evidence>
<dbReference type="AlphaFoldDB" id="A0A3Q0J5A9"/>
<dbReference type="GO" id="GO:0051028">
    <property type="term" value="P:mRNA transport"/>
    <property type="evidence" value="ECO:0007669"/>
    <property type="project" value="UniProtKB-KW"/>
</dbReference>
<evidence type="ECO:0000256" key="10">
    <source>
        <dbReference type="RuleBase" id="RU365010"/>
    </source>
</evidence>
<dbReference type="InterPro" id="IPR001372">
    <property type="entry name" value="Dynein_light_chain_typ-1/2"/>
</dbReference>
<dbReference type="PANTHER" id="PTHR11886:SF35">
    <property type="entry name" value="DYNEIN LIGHT CHAIN"/>
    <property type="match status" value="1"/>
</dbReference>
<keyword evidence="12" id="KW-1185">Reference proteome</keyword>
<keyword evidence="10" id="KW-0505">Motor protein</keyword>
<keyword evidence="6" id="KW-0509">mRNA transport</keyword>
<evidence type="ECO:0000256" key="7">
    <source>
        <dbReference type="ARBA" id="ARBA00022927"/>
    </source>
</evidence>
<evidence type="ECO:0000256" key="6">
    <source>
        <dbReference type="ARBA" id="ARBA00022816"/>
    </source>
</evidence>
<dbReference type="Proteomes" id="UP000079169">
    <property type="component" value="Unplaced"/>
</dbReference>
<dbReference type="SUPFAM" id="SSF54648">
    <property type="entry name" value="DLC"/>
    <property type="match status" value="1"/>
</dbReference>